<reference evidence="1" key="1">
    <citation type="submission" date="2019-08" db="EMBL/GenBank/DDBJ databases">
        <authorList>
            <person name="Kucharzyk K."/>
            <person name="Murdoch R.W."/>
            <person name="Higgins S."/>
            <person name="Loffler F."/>
        </authorList>
    </citation>
    <scope>NUCLEOTIDE SEQUENCE</scope>
</reference>
<protein>
    <submittedName>
        <fullName evidence="1">Uncharacterized protein</fullName>
    </submittedName>
</protein>
<accession>A0A645A2F6</accession>
<proteinExistence type="predicted"/>
<evidence type="ECO:0000313" key="1">
    <source>
        <dbReference type="EMBL" id="MPM43984.1"/>
    </source>
</evidence>
<dbReference type="EMBL" id="VSSQ01010310">
    <property type="protein sequence ID" value="MPM43984.1"/>
    <property type="molecule type" value="Genomic_DNA"/>
</dbReference>
<organism evidence="1">
    <name type="scientific">bioreactor metagenome</name>
    <dbReference type="NCBI Taxonomy" id="1076179"/>
    <lineage>
        <taxon>unclassified sequences</taxon>
        <taxon>metagenomes</taxon>
        <taxon>ecological metagenomes</taxon>
    </lineage>
</organism>
<name>A0A645A2F6_9ZZZZ</name>
<comment type="caution">
    <text evidence="1">The sequence shown here is derived from an EMBL/GenBank/DDBJ whole genome shotgun (WGS) entry which is preliminary data.</text>
</comment>
<sequence>MLVAGDDEVGVNFVGADKDTVLIANLAHLRQFFLREDLADGVVRVAHDEHFALRGAGELLKVLKVDLIVVTLEDEGIVDDDAALGQNGVGEGIVHGALDDNLIALVREGLNGLI</sequence>
<gene>
    <name evidence="1" type="ORF">SDC9_90662</name>
</gene>
<dbReference type="AlphaFoldDB" id="A0A645A2F6"/>